<dbReference type="AlphaFoldDB" id="A0A5B7JM81"/>
<evidence type="ECO:0000313" key="3">
    <source>
        <dbReference type="Proteomes" id="UP000324222"/>
    </source>
</evidence>
<sequence length="42" mass="4667">MVRLLHGGIRHLPRQGIAAPLRDLGQSRWSPGDFYPEPEGGE</sequence>
<reference evidence="2 3" key="1">
    <citation type="submission" date="2019-05" db="EMBL/GenBank/DDBJ databases">
        <title>Another draft genome of Portunus trituberculatus and its Hox gene families provides insights of decapod evolution.</title>
        <authorList>
            <person name="Jeong J.-H."/>
            <person name="Song I."/>
            <person name="Kim S."/>
            <person name="Choi T."/>
            <person name="Kim D."/>
            <person name="Ryu S."/>
            <person name="Kim W."/>
        </authorList>
    </citation>
    <scope>NUCLEOTIDE SEQUENCE [LARGE SCALE GENOMIC DNA]</scope>
    <source>
        <tissue evidence="2">Muscle</tissue>
    </source>
</reference>
<organism evidence="2 3">
    <name type="scientific">Portunus trituberculatus</name>
    <name type="common">Swimming crab</name>
    <name type="synonym">Neptunus trituberculatus</name>
    <dbReference type="NCBI Taxonomy" id="210409"/>
    <lineage>
        <taxon>Eukaryota</taxon>
        <taxon>Metazoa</taxon>
        <taxon>Ecdysozoa</taxon>
        <taxon>Arthropoda</taxon>
        <taxon>Crustacea</taxon>
        <taxon>Multicrustacea</taxon>
        <taxon>Malacostraca</taxon>
        <taxon>Eumalacostraca</taxon>
        <taxon>Eucarida</taxon>
        <taxon>Decapoda</taxon>
        <taxon>Pleocyemata</taxon>
        <taxon>Brachyura</taxon>
        <taxon>Eubrachyura</taxon>
        <taxon>Portunoidea</taxon>
        <taxon>Portunidae</taxon>
        <taxon>Portuninae</taxon>
        <taxon>Portunus</taxon>
    </lineage>
</organism>
<gene>
    <name evidence="2" type="ORF">E2C01_088560</name>
</gene>
<accession>A0A5B7JM81</accession>
<feature type="region of interest" description="Disordered" evidence="1">
    <location>
        <begin position="22"/>
        <end position="42"/>
    </location>
</feature>
<name>A0A5B7JM81_PORTR</name>
<protein>
    <submittedName>
        <fullName evidence="2">Uncharacterized protein</fullName>
    </submittedName>
</protein>
<evidence type="ECO:0000313" key="2">
    <source>
        <dbReference type="EMBL" id="MPC93434.1"/>
    </source>
</evidence>
<keyword evidence="3" id="KW-1185">Reference proteome</keyword>
<proteinExistence type="predicted"/>
<dbReference type="Proteomes" id="UP000324222">
    <property type="component" value="Unassembled WGS sequence"/>
</dbReference>
<comment type="caution">
    <text evidence="2">The sequence shown here is derived from an EMBL/GenBank/DDBJ whole genome shotgun (WGS) entry which is preliminary data.</text>
</comment>
<dbReference type="EMBL" id="VSRR010094864">
    <property type="protein sequence ID" value="MPC93434.1"/>
    <property type="molecule type" value="Genomic_DNA"/>
</dbReference>
<evidence type="ECO:0000256" key="1">
    <source>
        <dbReference type="SAM" id="MobiDB-lite"/>
    </source>
</evidence>